<reference evidence="1 2" key="1">
    <citation type="journal article" date="2015" name="Nature">
        <title>rRNA introns, odd ribosomes, and small enigmatic genomes across a large radiation of phyla.</title>
        <authorList>
            <person name="Brown C.T."/>
            <person name="Hug L.A."/>
            <person name="Thomas B.C."/>
            <person name="Sharon I."/>
            <person name="Castelle C.J."/>
            <person name="Singh A."/>
            <person name="Wilkins M.J."/>
            <person name="Williams K.H."/>
            <person name="Banfield J.F."/>
        </authorList>
    </citation>
    <scope>NUCLEOTIDE SEQUENCE [LARGE SCALE GENOMIC DNA]</scope>
</reference>
<sequence length="147" mass="16679">MKITICGSIAFFEEMLVAKAQLETSGHEVKMPPTHVADENGSLIPIAEYYRLRKADHPADWIWERKCEAMKWHFEKIMWADAVLVLNHEKKGIPGYVGANTLIEMGLAMYLDKPIYLLHPIPEMDSKEELLGMKPIILNGILSSLCV</sequence>
<organism evidence="1 2">
    <name type="scientific">Candidatus Uhrbacteria bacterium GW2011_GWF2_46_218</name>
    <dbReference type="NCBI Taxonomy" id="1619001"/>
    <lineage>
        <taxon>Bacteria</taxon>
        <taxon>Candidatus Uhriibacteriota</taxon>
    </lineage>
</organism>
<name>A0A0G1PNS9_9BACT</name>
<protein>
    <recommendedName>
        <fullName evidence="3">Maf-like protein</fullName>
    </recommendedName>
</protein>
<dbReference type="EMBL" id="LCMG01000001">
    <property type="protein sequence ID" value="KKU34332.1"/>
    <property type="molecule type" value="Genomic_DNA"/>
</dbReference>
<dbReference type="SUPFAM" id="SSF52309">
    <property type="entry name" value="N-(deoxy)ribosyltransferase-like"/>
    <property type="match status" value="1"/>
</dbReference>
<evidence type="ECO:0000313" key="1">
    <source>
        <dbReference type="EMBL" id="KKU34332.1"/>
    </source>
</evidence>
<gene>
    <name evidence="1" type="ORF">UX45_C0001G0041</name>
</gene>
<proteinExistence type="predicted"/>
<accession>A0A0G1PNS9</accession>
<dbReference type="Proteomes" id="UP000034705">
    <property type="component" value="Unassembled WGS sequence"/>
</dbReference>
<comment type="caution">
    <text evidence="1">The sequence shown here is derived from an EMBL/GenBank/DDBJ whole genome shotgun (WGS) entry which is preliminary data.</text>
</comment>
<evidence type="ECO:0000313" key="2">
    <source>
        <dbReference type="Proteomes" id="UP000034705"/>
    </source>
</evidence>
<evidence type="ECO:0008006" key="3">
    <source>
        <dbReference type="Google" id="ProtNLM"/>
    </source>
</evidence>
<dbReference type="AlphaFoldDB" id="A0A0G1PNS9"/>